<dbReference type="InterPro" id="IPR013320">
    <property type="entry name" value="ConA-like_dom_sf"/>
</dbReference>
<dbReference type="InterPro" id="IPR035914">
    <property type="entry name" value="Sperma_CUB_dom_sf"/>
</dbReference>
<keyword evidence="6" id="KW-1015">Disulfide bond</keyword>
<dbReference type="STRING" id="283909.R7V6Y0"/>
<dbReference type="InterPro" id="IPR000998">
    <property type="entry name" value="MAM_dom"/>
</dbReference>
<evidence type="ECO:0000259" key="13">
    <source>
        <dbReference type="PROSITE" id="PS51864"/>
    </source>
</evidence>
<feature type="domain" description="Peptidase M12A" evidence="13">
    <location>
        <begin position="119"/>
        <end position="324"/>
    </location>
</feature>
<name>R7V6Y0_CAPTE</name>
<dbReference type="Proteomes" id="UP000014760">
    <property type="component" value="Unassembled WGS sequence"/>
</dbReference>
<dbReference type="CDD" id="cd04280">
    <property type="entry name" value="ZnMc_astacin_like"/>
    <property type="match status" value="1"/>
</dbReference>
<dbReference type="SUPFAM" id="SSF55486">
    <property type="entry name" value="Metalloproteases ('zincins'), catalytic domain"/>
    <property type="match status" value="1"/>
</dbReference>
<dbReference type="Pfam" id="PF00092">
    <property type="entry name" value="VWA"/>
    <property type="match status" value="1"/>
</dbReference>
<feature type="domain" description="VWFA" evidence="12">
    <location>
        <begin position="548"/>
        <end position="724"/>
    </location>
</feature>
<dbReference type="InterPro" id="IPR006026">
    <property type="entry name" value="Peptidase_Metallo"/>
</dbReference>
<evidence type="ECO:0000256" key="8">
    <source>
        <dbReference type="PROSITE-ProRule" id="PRU01211"/>
    </source>
</evidence>
<dbReference type="Pfam" id="PF00629">
    <property type="entry name" value="MAM"/>
    <property type="match status" value="1"/>
</dbReference>
<comment type="caution">
    <text evidence="7">Lacks conserved residue(s) required for the propagation of feature annotation.</text>
</comment>
<dbReference type="Pfam" id="PF00431">
    <property type="entry name" value="CUB"/>
    <property type="match status" value="1"/>
</dbReference>
<sequence length="900" mass="100720">MGPFMEVCLLTVLITASVGARVIRNHNSTLWQPSDGTSREDWLRCHGFPCDKWQRTKEKITKLKYMVTSDGERTGVSEIPPDIDASDDSLDGCIWVTEEQIDDLMEELEANWKAEDGEQKIRKKRKLDDFSNSFFGLWDLPIAWKFDGSHDYQQREIIRGGFDHVEQQTCVRFKELGVNENSNNDHILITRQPTGCHSFIGHIGRRSQQLNLQDACIRTFGTIVHEIGHALGLWHEQQRADRDQHIRVRNGNIGSYAGQFVKQRTVSLGVPYDVGSVMHYDSYAGSSNGQRTMETLDPLEQSSLGQRTGLSFLDAKIINLAYCGEVCRDDLRRPCLHGGYQDPNDCSRCRCPDGFSGTFCEALAPSNANCGAEIRLTNDGSEEFISSPNYASDGSGSYDNHDECNWRVTVPNGYHVQMEFVEKFSVYCHYASQCNHWVEVKYNQETLDEAHPGARFCCYSRPTAVLTSEDEEMVITLRANWTSTSSYYRSGFQARLVAVKDPFVTRGFSTTVSSTTVSTTATKASTQPSTTLPTTVRPSMSPGCEDMDLVFVLDSSGSVMEANWRKVLQFVQDILKYLPIHQNKVRVGLVSFGNGATTHIYLDDHSEEMLLAMNIEMIAFKNQWTNTGAGLRMGRRVFERSPRNVNKVIVLITDGESNRDADRTLTEAALTRDVGIEVIALAIGNQANLKEAEDITGKSENVVIFENFDSLKSTYGTMKVLNHVCSDHMMGNPNTTGDPEWSCSFEDNQDALCGIDQDKNDVFDWTRWTGATPSQQTGPSKAHDGSYYLYIEASRPRKYGDTAKLLLPATTKSGTKCMQFHYNMHGFHVNSLEVFSLTSDGKQSLIWKRFGDIDDTWREGSVKIALSEGDRLVLVGTVGMEFSGDIAVDDLQVLAGTCPV</sequence>
<dbReference type="InterPro" id="IPR034035">
    <property type="entry name" value="Astacin-like_dom"/>
</dbReference>
<reference evidence="16" key="1">
    <citation type="submission" date="2012-12" db="EMBL/GenBank/DDBJ databases">
        <authorList>
            <person name="Hellsten U."/>
            <person name="Grimwood J."/>
            <person name="Chapman J.A."/>
            <person name="Shapiro H."/>
            <person name="Aerts A."/>
            <person name="Otillar R.P."/>
            <person name="Terry A.Y."/>
            <person name="Boore J.L."/>
            <person name="Simakov O."/>
            <person name="Marletaz F."/>
            <person name="Cho S.-J."/>
            <person name="Edsinger-Gonzales E."/>
            <person name="Havlak P."/>
            <person name="Kuo D.-H."/>
            <person name="Larsson T."/>
            <person name="Lv J."/>
            <person name="Arendt D."/>
            <person name="Savage R."/>
            <person name="Osoegawa K."/>
            <person name="de Jong P."/>
            <person name="Lindberg D.R."/>
            <person name="Seaver E.C."/>
            <person name="Weisblat D.A."/>
            <person name="Putnam N.H."/>
            <person name="Grigoriev I.V."/>
            <person name="Rokhsar D.S."/>
        </authorList>
    </citation>
    <scope>NUCLEOTIDE SEQUENCE</scope>
    <source>
        <strain evidence="16">I ESC-2004</strain>
    </source>
</reference>
<evidence type="ECO:0000256" key="9">
    <source>
        <dbReference type="RuleBase" id="RU361183"/>
    </source>
</evidence>
<dbReference type="SUPFAM" id="SSF49899">
    <property type="entry name" value="Concanavalin A-like lectins/glucanases"/>
    <property type="match status" value="1"/>
</dbReference>
<evidence type="ECO:0000256" key="2">
    <source>
        <dbReference type="ARBA" id="ARBA00022723"/>
    </source>
</evidence>
<organism evidence="14">
    <name type="scientific">Capitella teleta</name>
    <name type="common">Polychaete worm</name>
    <dbReference type="NCBI Taxonomy" id="283909"/>
    <lineage>
        <taxon>Eukaryota</taxon>
        <taxon>Metazoa</taxon>
        <taxon>Spiralia</taxon>
        <taxon>Lophotrochozoa</taxon>
        <taxon>Annelida</taxon>
        <taxon>Polychaeta</taxon>
        <taxon>Sedentaria</taxon>
        <taxon>Scolecida</taxon>
        <taxon>Capitellidae</taxon>
        <taxon>Capitella</taxon>
    </lineage>
</organism>
<evidence type="ECO:0000313" key="14">
    <source>
        <dbReference type="EMBL" id="ELU12126.1"/>
    </source>
</evidence>
<dbReference type="SMART" id="SM00327">
    <property type="entry name" value="VWA"/>
    <property type="match status" value="1"/>
</dbReference>
<reference evidence="14 16" key="2">
    <citation type="journal article" date="2013" name="Nature">
        <title>Insights into bilaterian evolution from three spiralian genomes.</title>
        <authorList>
            <person name="Simakov O."/>
            <person name="Marletaz F."/>
            <person name="Cho S.J."/>
            <person name="Edsinger-Gonzales E."/>
            <person name="Havlak P."/>
            <person name="Hellsten U."/>
            <person name="Kuo D.H."/>
            <person name="Larsson T."/>
            <person name="Lv J."/>
            <person name="Arendt D."/>
            <person name="Savage R."/>
            <person name="Osoegawa K."/>
            <person name="de Jong P."/>
            <person name="Grimwood J."/>
            <person name="Chapman J.A."/>
            <person name="Shapiro H."/>
            <person name="Aerts A."/>
            <person name="Otillar R.P."/>
            <person name="Terry A.Y."/>
            <person name="Boore J.L."/>
            <person name="Grigoriev I.V."/>
            <person name="Lindberg D.R."/>
            <person name="Seaver E.C."/>
            <person name="Weisblat D.A."/>
            <person name="Putnam N.H."/>
            <person name="Rokhsar D.S."/>
        </authorList>
    </citation>
    <scope>NUCLEOTIDE SEQUENCE</scope>
    <source>
        <strain evidence="14 16">I ESC-2004</strain>
    </source>
</reference>
<evidence type="ECO:0000259" key="12">
    <source>
        <dbReference type="PROSITE" id="PS50234"/>
    </source>
</evidence>
<keyword evidence="2 8" id="KW-0479">Metal-binding</keyword>
<dbReference type="PROSITE" id="PS00022">
    <property type="entry name" value="EGF_1"/>
    <property type="match status" value="1"/>
</dbReference>
<keyword evidence="1 8" id="KW-0645">Protease</keyword>
<dbReference type="OrthoDB" id="6156706at2759"/>
<dbReference type="EnsemblMetazoa" id="CapteT224241">
    <property type="protein sequence ID" value="CapteP224241"/>
    <property type="gene ID" value="CapteG224241"/>
</dbReference>
<dbReference type="InterPro" id="IPR001506">
    <property type="entry name" value="Peptidase_M12A"/>
</dbReference>
<dbReference type="AlphaFoldDB" id="R7V6Y0"/>
<dbReference type="PROSITE" id="PS01186">
    <property type="entry name" value="EGF_2"/>
    <property type="match status" value="1"/>
</dbReference>
<feature type="active site" evidence="8">
    <location>
        <position position="226"/>
    </location>
</feature>
<dbReference type="SUPFAM" id="SSF53300">
    <property type="entry name" value="vWA-like"/>
    <property type="match status" value="1"/>
</dbReference>
<feature type="domain" description="CUB" evidence="10">
    <location>
        <begin position="370"/>
        <end position="499"/>
    </location>
</feature>
<dbReference type="PRINTS" id="PR00453">
    <property type="entry name" value="VWFADOMAIN"/>
</dbReference>
<evidence type="ECO:0000256" key="4">
    <source>
        <dbReference type="ARBA" id="ARBA00022833"/>
    </source>
</evidence>
<evidence type="ECO:0000259" key="11">
    <source>
        <dbReference type="PROSITE" id="PS50060"/>
    </source>
</evidence>
<dbReference type="PROSITE" id="PS50060">
    <property type="entry name" value="MAM_2"/>
    <property type="match status" value="1"/>
</dbReference>
<keyword evidence="3 8" id="KW-0378">Hydrolase</keyword>
<dbReference type="Gene3D" id="2.60.120.290">
    <property type="entry name" value="Spermadhesin, CUB domain"/>
    <property type="match status" value="1"/>
</dbReference>
<evidence type="ECO:0000256" key="3">
    <source>
        <dbReference type="ARBA" id="ARBA00022801"/>
    </source>
</evidence>
<accession>R7V6Y0</accession>
<dbReference type="PANTHER" id="PTHR10127">
    <property type="entry name" value="DISCOIDIN, CUB, EGF, LAMININ , AND ZINC METALLOPROTEASE DOMAIN CONTAINING"/>
    <property type="match status" value="1"/>
</dbReference>
<comment type="cofactor">
    <cofactor evidence="8 9">
        <name>Zn(2+)</name>
        <dbReference type="ChEBI" id="CHEBI:29105"/>
    </cofactor>
    <text evidence="8 9">Binds 1 zinc ion per subunit.</text>
</comment>
<evidence type="ECO:0000259" key="10">
    <source>
        <dbReference type="PROSITE" id="PS01180"/>
    </source>
</evidence>
<dbReference type="CDD" id="cd00041">
    <property type="entry name" value="CUB"/>
    <property type="match status" value="1"/>
</dbReference>
<dbReference type="PROSITE" id="PS50234">
    <property type="entry name" value="VWFA"/>
    <property type="match status" value="1"/>
</dbReference>
<dbReference type="InterPro" id="IPR002035">
    <property type="entry name" value="VWF_A"/>
</dbReference>
<dbReference type="InterPro" id="IPR000859">
    <property type="entry name" value="CUB_dom"/>
</dbReference>
<dbReference type="EMBL" id="AMQN01005507">
    <property type="status" value="NOT_ANNOTATED_CDS"/>
    <property type="molecule type" value="Genomic_DNA"/>
</dbReference>
<keyword evidence="5 8" id="KW-0482">Metalloprotease</keyword>
<keyword evidence="4 8" id="KW-0862">Zinc</keyword>
<dbReference type="SMART" id="SM00137">
    <property type="entry name" value="MAM"/>
    <property type="match status" value="1"/>
</dbReference>
<dbReference type="SMART" id="SM00042">
    <property type="entry name" value="CUB"/>
    <property type="match status" value="1"/>
</dbReference>
<dbReference type="Gene3D" id="3.40.50.410">
    <property type="entry name" value="von Willebrand factor, type A domain"/>
    <property type="match status" value="1"/>
</dbReference>
<dbReference type="CDD" id="cd00198">
    <property type="entry name" value="vWFA"/>
    <property type="match status" value="1"/>
</dbReference>
<reference evidence="15" key="3">
    <citation type="submission" date="2015-06" db="UniProtKB">
        <authorList>
            <consortium name="EnsemblMetazoa"/>
        </authorList>
    </citation>
    <scope>IDENTIFICATION</scope>
</reference>
<dbReference type="PROSITE" id="PS01180">
    <property type="entry name" value="CUB"/>
    <property type="match status" value="1"/>
</dbReference>
<evidence type="ECO:0000256" key="6">
    <source>
        <dbReference type="ARBA" id="ARBA00023157"/>
    </source>
</evidence>
<dbReference type="SMART" id="SM00235">
    <property type="entry name" value="ZnMc"/>
    <property type="match status" value="1"/>
</dbReference>
<gene>
    <name evidence="14" type="ORF">CAPTEDRAFT_224241</name>
</gene>
<evidence type="ECO:0000256" key="7">
    <source>
        <dbReference type="PROSITE-ProRule" id="PRU00059"/>
    </source>
</evidence>
<dbReference type="SUPFAM" id="SSF49854">
    <property type="entry name" value="Spermadhesin, CUB domain"/>
    <property type="match status" value="1"/>
</dbReference>
<feature type="domain" description="MAM" evidence="11">
    <location>
        <begin position="741"/>
        <end position="900"/>
    </location>
</feature>
<dbReference type="EMBL" id="KB296162">
    <property type="protein sequence ID" value="ELU12126.1"/>
    <property type="molecule type" value="Genomic_DNA"/>
</dbReference>
<evidence type="ECO:0000256" key="1">
    <source>
        <dbReference type="ARBA" id="ARBA00022670"/>
    </source>
</evidence>
<dbReference type="Gene3D" id="3.40.390.10">
    <property type="entry name" value="Collagenase (Catalytic Domain)"/>
    <property type="match status" value="1"/>
</dbReference>
<dbReference type="InterPro" id="IPR024079">
    <property type="entry name" value="MetalloPept_cat_dom_sf"/>
</dbReference>
<dbReference type="GO" id="GO:0008270">
    <property type="term" value="F:zinc ion binding"/>
    <property type="evidence" value="ECO:0007669"/>
    <property type="project" value="UniProtKB-UniRule"/>
</dbReference>
<feature type="binding site" evidence="8">
    <location>
        <position position="235"/>
    </location>
    <ligand>
        <name>Zn(2+)</name>
        <dbReference type="ChEBI" id="CHEBI:29105"/>
        <note>catalytic</note>
    </ligand>
</feature>
<evidence type="ECO:0000313" key="15">
    <source>
        <dbReference type="EnsemblMetazoa" id="CapteP224241"/>
    </source>
</evidence>
<dbReference type="InterPro" id="IPR036465">
    <property type="entry name" value="vWFA_dom_sf"/>
</dbReference>
<dbReference type="PANTHER" id="PTHR10127:SF780">
    <property type="entry name" value="METALLOENDOPEPTIDASE"/>
    <property type="match status" value="1"/>
</dbReference>
<keyword evidence="16" id="KW-1185">Reference proteome</keyword>
<feature type="binding site" evidence="8">
    <location>
        <position position="225"/>
    </location>
    <ligand>
        <name>Zn(2+)</name>
        <dbReference type="ChEBI" id="CHEBI:29105"/>
        <note>catalytic</note>
    </ligand>
</feature>
<dbReference type="PROSITE" id="PS51864">
    <property type="entry name" value="ASTACIN"/>
    <property type="match status" value="1"/>
</dbReference>
<feature type="chain" id="PRO_5008452563" description="Metalloendopeptidase" evidence="9">
    <location>
        <begin position="21"/>
        <end position="900"/>
    </location>
</feature>
<feature type="binding site" evidence="8">
    <location>
        <position position="229"/>
    </location>
    <ligand>
        <name>Zn(2+)</name>
        <dbReference type="ChEBI" id="CHEBI:29105"/>
        <note>catalytic</note>
    </ligand>
</feature>
<dbReference type="PRINTS" id="PR00480">
    <property type="entry name" value="ASTACIN"/>
</dbReference>
<protein>
    <recommendedName>
        <fullName evidence="9">Metalloendopeptidase</fullName>
        <ecNumber evidence="9">3.4.24.-</ecNumber>
    </recommendedName>
</protein>
<proteinExistence type="predicted"/>
<dbReference type="Gene3D" id="2.10.25.10">
    <property type="entry name" value="Laminin"/>
    <property type="match status" value="1"/>
</dbReference>
<evidence type="ECO:0000313" key="16">
    <source>
        <dbReference type="Proteomes" id="UP000014760"/>
    </source>
</evidence>
<dbReference type="Gene3D" id="2.60.120.200">
    <property type="match status" value="1"/>
</dbReference>
<dbReference type="Pfam" id="PF01400">
    <property type="entry name" value="Astacin"/>
    <property type="match status" value="1"/>
</dbReference>
<dbReference type="GO" id="GO:0004222">
    <property type="term" value="F:metalloendopeptidase activity"/>
    <property type="evidence" value="ECO:0007669"/>
    <property type="project" value="UniProtKB-UniRule"/>
</dbReference>
<dbReference type="InterPro" id="IPR000742">
    <property type="entry name" value="EGF"/>
</dbReference>
<dbReference type="OMA" id="FYYSMNG"/>
<evidence type="ECO:0000256" key="5">
    <source>
        <dbReference type="ARBA" id="ARBA00023049"/>
    </source>
</evidence>
<dbReference type="GO" id="GO:0006508">
    <property type="term" value="P:proteolysis"/>
    <property type="evidence" value="ECO:0007669"/>
    <property type="project" value="UniProtKB-KW"/>
</dbReference>
<dbReference type="GO" id="GO:0016020">
    <property type="term" value="C:membrane"/>
    <property type="evidence" value="ECO:0007669"/>
    <property type="project" value="InterPro"/>
</dbReference>
<keyword evidence="9" id="KW-0732">Signal</keyword>
<dbReference type="CDD" id="cd06263">
    <property type="entry name" value="MAM"/>
    <property type="match status" value="1"/>
</dbReference>
<feature type="signal peptide" evidence="9">
    <location>
        <begin position="1"/>
        <end position="20"/>
    </location>
</feature>
<dbReference type="HOGENOM" id="CLU_018314_0_0_1"/>
<dbReference type="EC" id="3.4.24.-" evidence="9"/>